<proteinExistence type="predicted"/>
<dbReference type="InterPro" id="IPR012312">
    <property type="entry name" value="Hemerythrin-like"/>
</dbReference>
<dbReference type="EMBL" id="MU003821">
    <property type="protein sequence ID" value="KAF2718713.1"/>
    <property type="molecule type" value="Genomic_DNA"/>
</dbReference>
<protein>
    <recommendedName>
        <fullName evidence="1">Hemerythrin-like domain-containing protein</fullName>
    </recommendedName>
</protein>
<evidence type="ECO:0000313" key="3">
    <source>
        <dbReference type="Proteomes" id="UP000799441"/>
    </source>
</evidence>
<reference evidence="2" key="1">
    <citation type="journal article" date="2020" name="Stud. Mycol.">
        <title>101 Dothideomycetes genomes: a test case for predicting lifestyles and emergence of pathogens.</title>
        <authorList>
            <person name="Haridas S."/>
            <person name="Albert R."/>
            <person name="Binder M."/>
            <person name="Bloem J."/>
            <person name="Labutti K."/>
            <person name="Salamov A."/>
            <person name="Andreopoulos B."/>
            <person name="Baker S."/>
            <person name="Barry K."/>
            <person name="Bills G."/>
            <person name="Bluhm B."/>
            <person name="Cannon C."/>
            <person name="Castanera R."/>
            <person name="Culley D."/>
            <person name="Daum C."/>
            <person name="Ezra D."/>
            <person name="Gonzalez J."/>
            <person name="Henrissat B."/>
            <person name="Kuo A."/>
            <person name="Liang C."/>
            <person name="Lipzen A."/>
            <person name="Lutzoni F."/>
            <person name="Magnuson J."/>
            <person name="Mondo S."/>
            <person name="Nolan M."/>
            <person name="Ohm R."/>
            <person name="Pangilinan J."/>
            <person name="Park H.-J."/>
            <person name="Ramirez L."/>
            <person name="Alfaro M."/>
            <person name="Sun H."/>
            <person name="Tritt A."/>
            <person name="Yoshinaga Y."/>
            <person name="Zwiers L.-H."/>
            <person name="Turgeon B."/>
            <person name="Goodwin S."/>
            <person name="Spatafora J."/>
            <person name="Crous P."/>
            <person name="Grigoriev I."/>
        </authorList>
    </citation>
    <scope>NUCLEOTIDE SEQUENCE</scope>
    <source>
        <strain evidence="2">CBS 116435</strain>
    </source>
</reference>
<dbReference type="Gene3D" id="1.20.120.520">
    <property type="entry name" value="nmb1532 protein domain like"/>
    <property type="match status" value="1"/>
</dbReference>
<evidence type="ECO:0000313" key="2">
    <source>
        <dbReference type="EMBL" id="KAF2718713.1"/>
    </source>
</evidence>
<name>A0A9P4Q178_9PEZI</name>
<accession>A0A9P4Q178</accession>
<dbReference type="PANTHER" id="PTHR38048">
    <property type="entry name" value="EXPRESSED PROTEIN"/>
    <property type="match status" value="1"/>
</dbReference>
<dbReference type="OrthoDB" id="58416at2759"/>
<dbReference type="PANTHER" id="PTHR38048:SF2">
    <property type="entry name" value="HEMERYTHRIN-LIKE DOMAIN-CONTAINING PROTEIN"/>
    <property type="match status" value="1"/>
</dbReference>
<dbReference type="InterPro" id="IPR053206">
    <property type="entry name" value="Dimeric_xanthone_biosynth"/>
</dbReference>
<evidence type="ECO:0000259" key="1">
    <source>
        <dbReference type="Pfam" id="PF01814"/>
    </source>
</evidence>
<dbReference type="Proteomes" id="UP000799441">
    <property type="component" value="Unassembled WGS sequence"/>
</dbReference>
<organism evidence="2 3">
    <name type="scientific">Polychaeton citri CBS 116435</name>
    <dbReference type="NCBI Taxonomy" id="1314669"/>
    <lineage>
        <taxon>Eukaryota</taxon>
        <taxon>Fungi</taxon>
        <taxon>Dikarya</taxon>
        <taxon>Ascomycota</taxon>
        <taxon>Pezizomycotina</taxon>
        <taxon>Dothideomycetes</taxon>
        <taxon>Dothideomycetidae</taxon>
        <taxon>Capnodiales</taxon>
        <taxon>Capnodiaceae</taxon>
        <taxon>Polychaeton</taxon>
    </lineage>
</organism>
<comment type="caution">
    <text evidence="2">The sequence shown here is derived from an EMBL/GenBank/DDBJ whole genome shotgun (WGS) entry which is preliminary data.</text>
</comment>
<dbReference type="Pfam" id="PF01814">
    <property type="entry name" value="Hemerythrin"/>
    <property type="match status" value="1"/>
</dbReference>
<feature type="domain" description="Hemerythrin-like" evidence="1">
    <location>
        <begin position="1"/>
        <end position="81"/>
    </location>
</feature>
<sequence>MHHHHDAEEQEYFPSIELISGVQGLMERSIEQHRAYKPEFDEFQVYSKTFKLSDYDGQKIRDLIETFAEPLSRHLNEEIDTLRALDVYDSGRIRQAYRRLEKMLVDTDNYRIAPLVFGTADRGFEGGIMTSQQYHFLYPTLFTTCLLGGIMVLGDLTRVRCGGTVGNWLCKMQTQRLDVLPSTCKPLQEGTATCTSSWSPRGTLSSAVAR</sequence>
<dbReference type="AlphaFoldDB" id="A0A9P4Q178"/>
<keyword evidence="3" id="KW-1185">Reference proteome</keyword>
<gene>
    <name evidence="2" type="ORF">K431DRAFT_287448</name>
</gene>